<feature type="region of interest" description="Disordered" evidence="1">
    <location>
        <begin position="1"/>
        <end position="28"/>
    </location>
</feature>
<feature type="compositionally biased region" description="Basic and acidic residues" evidence="1">
    <location>
        <begin position="15"/>
        <end position="28"/>
    </location>
</feature>
<reference evidence="2" key="1">
    <citation type="journal article" date="2020" name="Stud. Mycol.">
        <title>101 Dothideomycetes genomes: a test case for predicting lifestyles and emergence of pathogens.</title>
        <authorList>
            <person name="Haridas S."/>
            <person name="Albert R."/>
            <person name="Binder M."/>
            <person name="Bloem J."/>
            <person name="Labutti K."/>
            <person name="Salamov A."/>
            <person name="Andreopoulos B."/>
            <person name="Baker S."/>
            <person name="Barry K."/>
            <person name="Bills G."/>
            <person name="Bluhm B."/>
            <person name="Cannon C."/>
            <person name="Castanera R."/>
            <person name="Culley D."/>
            <person name="Daum C."/>
            <person name="Ezra D."/>
            <person name="Gonzalez J."/>
            <person name="Henrissat B."/>
            <person name="Kuo A."/>
            <person name="Liang C."/>
            <person name="Lipzen A."/>
            <person name="Lutzoni F."/>
            <person name="Magnuson J."/>
            <person name="Mondo S."/>
            <person name="Nolan M."/>
            <person name="Ohm R."/>
            <person name="Pangilinan J."/>
            <person name="Park H.-J."/>
            <person name="Ramirez L."/>
            <person name="Alfaro M."/>
            <person name="Sun H."/>
            <person name="Tritt A."/>
            <person name="Yoshinaga Y."/>
            <person name="Zwiers L.-H."/>
            <person name="Turgeon B."/>
            <person name="Goodwin S."/>
            <person name="Spatafora J."/>
            <person name="Crous P."/>
            <person name="Grigoriev I."/>
        </authorList>
    </citation>
    <scope>NUCLEOTIDE SEQUENCE</scope>
    <source>
        <strain evidence="2">CBS 207.26</strain>
    </source>
</reference>
<sequence>SARSTEICFPVDDAPPSKDSKQEPDASFWHDRAPYPGVIIEVAYSQKRKGLSRLAEDYLLDSDASVQIAVGLNIGYGKKGSRGAMLSVWRTEVTNTADGDELTVVQEIADEAFCDDQGNSTDHLGLRLQLRDFAYEELAQDEIGDDDRELVLSAQQLC</sequence>
<accession>A0A6A6EDH2</accession>
<protein>
    <submittedName>
        <fullName evidence="2">Uncharacterized protein</fullName>
    </submittedName>
</protein>
<name>A0A6A6EDH2_9PEZI</name>
<evidence type="ECO:0000256" key="1">
    <source>
        <dbReference type="SAM" id="MobiDB-lite"/>
    </source>
</evidence>
<evidence type="ECO:0000313" key="2">
    <source>
        <dbReference type="EMBL" id="KAF2190057.1"/>
    </source>
</evidence>
<dbReference type="OrthoDB" id="3485856at2759"/>
<keyword evidence="3" id="KW-1185">Reference proteome</keyword>
<gene>
    <name evidence="2" type="ORF">K469DRAFT_759472</name>
</gene>
<feature type="non-terminal residue" evidence="2">
    <location>
        <position position="1"/>
    </location>
</feature>
<dbReference type="AlphaFoldDB" id="A0A6A6EDH2"/>
<dbReference type="EMBL" id="ML994619">
    <property type="protein sequence ID" value="KAF2190057.1"/>
    <property type="molecule type" value="Genomic_DNA"/>
</dbReference>
<dbReference type="Proteomes" id="UP000800200">
    <property type="component" value="Unassembled WGS sequence"/>
</dbReference>
<organism evidence="2 3">
    <name type="scientific">Zopfia rhizophila CBS 207.26</name>
    <dbReference type="NCBI Taxonomy" id="1314779"/>
    <lineage>
        <taxon>Eukaryota</taxon>
        <taxon>Fungi</taxon>
        <taxon>Dikarya</taxon>
        <taxon>Ascomycota</taxon>
        <taxon>Pezizomycotina</taxon>
        <taxon>Dothideomycetes</taxon>
        <taxon>Dothideomycetes incertae sedis</taxon>
        <taxon>Zopfiaceae</taxon>
        <taxon>Zopfia</taxon>
    </lineage>
</organism>
<evidence type="ECO:0000313" key="3">
    <source>
        <dbReference type="Proteomes" id="UP000800200"/>
    </source>
</evidence>
<proteinExistence type="predicted"/>